<organism evidence="1 2">
    <name type="scientific">Caballeronia cordobensis</name>
    <name type="common">Burkholderia cordobensis</name>
    <dbReference type="NCBI Taxonomy" id="1353886"/>
    <lineage>
        <taxon>Bacteria</taxon>
        <taxon>Pseudomonadati</taxon>
        <taxon>Pseudomonadota</taxon>
        <taxon>Betaproteobacteria</taxon>
        <taxon>Burkholderiales</taxon>
        <taxon>Burkholderiaceae</taxon>
        <taxon>Caballeronia</taxon>
    </lineage>
</organism>
<dbReference type="AlphaFoldDB" id="A0A158F5B9"/>
<evidence type="ECO:0000313" key="2">
    <source>
        <dbReference type="Proteomes" id="UP000054740"/>
    </source>
</evidence>
<dbReference type="EMBL" id="FCNY02000001">
    <property type="protein sequence ID" value="SAL14210.1"/>
    <property type="molecule type" value="Genomic_DNA"/>
</dbReference>
<proteinExistence type="predicted"/>
<gene>
    <name evidence="1" type="ORF">AWB70_00511</name>
</gene>
<accession>A0A158F5B9</accession>
<sequence length="111" mass="12791">MKDKAVSSSEAAHVVRKFIGPVRAWDGALEEMRRNESANYLGLRLEPYGRMQRQGYPRPIYLLRDVLEFICRARELTTPPSKPAEIDAFEIEIDPTLHCPWRVRTVMAAPH</sequence>
<dbReference type="Proteomes" id="UP000054740">
    <property type="component" value="Unassembled WGS sequence"/>
</dbReference>
<evidence type="ECO:0000313" key="1">
    <source>
        <dbReference type="EMBL" id="SAL14210.1"/>
    </source>
</evidence>
<name>A0A158F5B9_CABCO</name>
<protein>
    <submittedName>
        <fullName evidence="1">Uncharacterized protein</fullName>
    </submittedName>
</protein>
<dbReference type="RefSeq" id="WP_053567251.1">
    <property type="nucleotide sequence ID" value="NZ_FCNY02000001.1"/>
</dbReference>
<keyword evidence="2" id="KW-1185">Reference proteome</keyword>
<reference evidence="2" key="1">
    <citation type="submission" date="2016-01" db="EMBL/GenBank/DDBJ databases">
        <authorList>
            <person name="Peeters C."/>
        </authorList>
    </citation>
    <scope>NUCLEOTIDE SEQUENCE [LARGE SCALE GENOMIC DNA]</scope>
</reference>